<dbReference type="EMBL" id="SOAU01000001">
    <property type="protein sequence ID" value="TDT17480.1"/>
    <property type="molecule type" value="Genomic_DNA"/>
</dbReference>
<protein>
    <submittedName>
        <fullName evidence="8">Cytochrome c biogenesis protein CcdA</fullName>
    </submittedName>
</protein>
<evidence type="ECO:0000313" key="8">
    <source>
        <dbReference type="EMBL" id="TDT17480.1"/>
    </source>
</evidence>
<evidence type="ECO:0000256" key="4">
    <source>
        <dbReference type="ARBA" id="ARBA00022989"/>
    </source>
</evidence>
<dbReference type="InterPro" id="IPR051790">
    <property type="entry name" value="Cytochrome_c-biogenesis_DsbD"/>
</dbReference>
<feature type="transmembrane region" description="Helical" evidence="6">
    <location>
        <begin position="6"/>
        <end position="31"/>
    </location>
</feature>
<evidence type="ECO:0000313" key="9">
    <source>
        <dbReference type="Proteomes" id="UP000294558"/>
    </source>
</evidence>
<gene>
    <name evidence="8" type="ORF">BDK89_3090</name>
</gene>
<comment type="subcellular location">
    <subcellularLocation>
        <location evidence="1">Membrane</location>
        <topology evidence="1">Multi-pass membrane protein</topology>
    </subcellularLocation>
</comment>
<dbReference type="PANTHER" id="PTHR31272:SF4">
    <property type="entry name" value="CYTOCHROME C-TYPE BIOGENESIS PROTEIN HI_1454-RELATED"/>
    <property type="match status" value="1"/>
</dbReference>
<dbReference type="AlphaFoldDB" id="A0A4R7I2N2"/>
<dbReference type="GO" id="GO:0016020">
    <property type="term" value="C:membrane"/>
    <property type="evidence" value="ECO:0007669"/>
    <property type="project" value="UniProtKB-SubCell"/>
</dbReference>
<dbReference type="InterPro" id="IPR003834">
    <property type="entry name" value="Cyt_c_assmbl_TM_dom"/>
</dbReference>
<feature type="transmembrane region" description="Helical" evidence="6">
    <location>
        <begin position="157"/>
        <end position="182"/>
    </location>
</feature>
<sequence length="302" mass="31962">MLNGPFALALTAGMAATVNPCGFALLPAYLSAFVGLDDSAARTTAVARGMKVSLVLTAGFIAVFGIFGLVISGVASELQRYLPWATIVIGIGLVGLGIYLLTGRQIMLNIPKLQKGGADGTLLSMFLFGVSYAVASLSCTIGPFLAVTSTTFRNENYLSGVMVFVLYGLGMGLVVSVLTMAVALAKDGMVAKFRSLLPKMNKIAGVLLVIAGFYVAYYGYYEVQLFFFDGELDDPIIDAGESVQSWLQGLMPDTGNYWQWVIGALVLLGAGIGWTAYRSRRSAAADEPDPLDPSDVSDVETV</sequence>
<keyword evidence="4 6" id="KW-1133">Transmembrane helix</keyword>
<name>A0A4R7I2N2_9ACTN</name>
<dbReference type="GO" id="GO:0017004">
    <property type="term" value="P:cytochrome complex assembly"/>
    <property type="evidence" value="ECO:0007669"/>
    <property type="project" value="InterPro"/>
</dbReference>
<evidence type="ECO:0000256" key="1">
    <source>
        <dbReference type="ARBA" id="ARBA00004141"/>
    </source>
</evidence>
<feature type="transmembrane region" description="Helical" evidence="6">
    <location>
        <begin position="257"/>
        <end position="277"/>
    </location>
</feature>
<keyword evidence="5 6" id="KW-0472">Membrane</keyword>
<feature type="transmembrane region" description="Helical" evidence="6">
    <location>
        <begin position="203"/>
        <end position="221"/>
    </location>
</feature>
<keyword evidence="9" id="KW-1185">Reference proteome</keyword>
<accession>A0A4R7I2N2</accession>
<feature type="transmembrane region" description="Helical" evidence="6">
    <location>
        <begin position="52"/>
        <end position="75"/>
    </location>
</feature>
<proteinExistence type="inferred from homology"/>
<evidence type="ECO:0000256" key="2">
    <source>
        <dbReference type="ARBA" id="ARBA00006143"/>
    </source>
</evidence>
<organism evidence="8 9">
    <name type="scientific">Ilumatobacter fluminis</name>
    <dbReference type="NCBI Taxonomy" id="467091"/>
    <lineage>
        <taxon>Bacteria</taxon>
        <taxon>Bacillati</taxon>
        <taxon>Actinomycetota</taxon>
        <taxon>Acidimicrobiia</taxon>
        <taxon>Acidimicrobiales</taxon>
        <taxon>Ilumatobacteraceae</taxon>
        <taxon>Ilumatobacter</taxon>
    </lineage>
</organism>
<feature type="domain" description="Cytochrome C biogenesis protein transmembrane" evidence="7">
    <location>
        <begin position="8"/>
        <end position="210"/>
    </location>
</feature>
<feature type="transmembrane region" description="Helical" evidence="6">
    <location>
        <begin position="122"/>
        <end position="145"/>
    </location>
</feature>
<comment type="similarity">
    <text evidence="2">Belongs to the DsbD family.</text>
</comment>
<feature type="transmembrane region" description="Helical" evidence="6">
    <location>
        <begin position="81"/>
        <end position="101"/>
    </location>
</feature>
<evidence type="ECO:0000259" key="7">
    <source>
        <dbReference type="Pfam" id="PF02683"/>
    </source>
</evidence>
<evidence type="ECO:0000256" key="3">
    <source>
        <dbReference type="ARBA" id="ARBA00022692"/>
    </source>
</evidence>
<dbReference type="RefSeq" id="WP_133869766.1">
    <property type="nucleotide sequence ID" value="NZ_JAVJPS010000042.1"/>
</dbReference>
<dbReference type="Pfam" id="PF02683">
    <property type="entry name" value="DsbD_TM"/>
    <property type="match status" value="1"/>
</dbReference>
<dbReference type="PANTHER" id="PTHR31272">
    <property type="entry name" value="CYTOCHROME C-TYPE BIOGENESIS PROTEIN HI_1454-RELATED"/>
    <property type="match status" value="1"/>
</dbReference>
<reference evidence="8 9" key="1">
    <citation type="submission" date="2019-03" db="EMBL/GenBank/DDBJ databases">
        <title>Sequencing the genomes of 1000 actinobacteria strains.</title>
        <authorList>
            <person name="Klenk H.-P."/>
        </authorList>
    </citation>
    <scope>NUCLEOTIDE SEQUENCE [LARGE SCALE GENOMIC DNA]</scope>
    <source>
        <strain evidence="8 9">DSM 18936</strain>
    </source>
</reference>
<keyword evidence="3 6" id="KW-0812">Transmembrane</keyword>
<dbReference type="Proteomes" id="UP000294558">
    <property type="component" value="Unassembled WGS sequence"/>
</dbReference>
<evidence type="ECO:0000256" key="6">
    <source>
        <dbReference type="SAM" id="Phobius"/>
    </source>
</evidence>
<evidence type="ECO:0000256" key="5">
    <source>
        <dbReference type="ARBA" id="ARBA00023136"/>
    </source>
</evidence>
<dbReference type="OrthoDB" id="5244297at2"/>
<comment type="caution">
    <text evidence="8">The sequence shown here is derived from an EMBL/GenBank/DDBJ whole genome shotgun (WGS) entry which is preliminary data.</text>
</comment>